<feature type="domain" description="Glycosyltransferase 2-like" evidence="1">
    <location>
        <begin position="4"/>
        <end position="106"/>
    </location>
</feature>
<protein>
    <submittedName>
        <fullName evidence="2">Glycosyl transferase family protein</fullName>
    </submittedName>
</protein>
<organism evidence="2 3">
    <name type="scientific">Tolypothrix tenuis PCC 7101</name>
    <dbReference type="NCBI Taxonomy" id="231146"/>
    <lineage>
        <taxon>Bacteria</taxon>
        <taxon>Bacillati</taxon>
        <taxon>Cyanobacteriota</taxon>
        <taxon>Cyanophyceae</taxon>
        <taxon>Nostocales</taxon>
        <taxon>Tolypothrichaceae</taxon>
        <taxon>Tolypothrix</taxon>
    </lineage>
</organism>
<keyword evidence="3" id="KW-1185">Reference proteome</keyword>
<dbReference type="GO" id="GO:0016758">
    <property type="term" value="F:hexosyltransferase activity"/>
    <property type="evidence" value="ECO:0007669"/>
    <property type="project" value="UniProtKB-ARBA"/>
</dbReference>
<dbReference type="Pfam" id="PF00535">
    <property type="entry name" value="Glycos_transf_2"/>
    <property type="match status" value="1"/>
</dbReference>
<dbReference type="KEGG" id="ttq:NIES37_18250"/>
<reference evidence="2 3" key="1">
    <citation type="submission" date="2017-06" db="EMBL/GenBank/DDBJ databases">
        <title>Genome sequencing of cyanobaciteial culture collection at National Institute for Environmental Studies (NIES).</title>
        <authorList>
            <person name="Hirose Y."/>
            <person name="Shimura Y."/>
            <person name="Fujisawa T."/>
            <person name="Nakamura Y."/>
            <person name="Kawachi M."/>
        </authorList>
    </citation>
    <scope>NUCLEOTIDE SEQUENCE [LARGE SCALE GENOMIC DNA]</scope>
    <source>
        <strain evidence="2 3">NIES-37</strain>
    </source>
</reference>
<dbReference type="NCBIfam" id="NF038302">
    <property type="entry name" value="EPS_HpsE"/>
    <property type="match status" value="1"/>
</dbReference>
<dbReference type="AlphaFoldDB" id="A0A1Z4MWM9"/>
<dbReference type="SUPFAM" id="SSF53448">
    <property type="entry name" value="Nucleotide-diphospho-sugar transferases"/>
    <property type="match status" value="1"/>
</dbReference>
<dbReference type="CDD" id="cd00761">
    <property type="entry name" value="Glyco_tranf_GTA_type"/>
    <property type="match status" value="1"/>
</dbReference>
<dbReference type="InterPro" id="IPR029044">
    <property type="entry name" value="Nucleotide-diphossugar_trans"/>
</dbReference>
<dbReference type="EMBL" id="AP018248">
    <property type="protein sequence ID" value="BAY97877.1"/>
    <property type="molecule type" value="Genomic_DNA"/>
</dbReference>
<dbReference type="PANTHER" id="PTHR22916:SF3">
    <property type="entry name" value="UDP-GLCNAC:BETAGAL BETA-1,3-N-ACETYLGLUCOSAMINYLTRANSFERASE-LIKE PROTEIN 1"/>
    <property type="match status" value="1"/>
</dbReference>
<evidence type="ECO:0000259" key="1">
    <source>
        <dbReference type="Pfam" id="PF00535"/>
    </source>
</evidence>
<dbReference type="RefSeq" id="WP_096574890.1">
    <property type="nucleotide sequence ID" value="NZ_CAWNJS010000001.1"/>
</dbReference>
<evidence type="ECO:0000313" key="2">
    <source>
        <dbReference type="EMBL" id="BAY97877.1"/>
    </source>
</evidence>
<dbReference type="InterPro" id="IPR001173">
    <property type="entry name" value="Glyco_trans_2-like"/>
</dbReference>
<evidence type="ECO:0000313" key="3">
    <source>
        <dbReference type="Proteomes" id="UP000218785"/>
    </source>
</evidence>
<proteinExistence type="predicted"/>
<sequence>MDFTVAIPTYNGELTLPLVLERLQKQVNAENIAWEVIVIDNNSNDSTSQVVKEFAANWHSHVPLKYFFEQKQGIAYARWRAIQEAQGEFVGFLDDDNLAAPDWVYKSYIFGREHRQVGAYGGEIQGFFQAPLPDDFEPAKTFLAIRKYADTATLFEVDKLRLPPGAGLVVRKQAWLESVPSRVAHTQRGCDDYEISINMHLAGWEIWYNPQMQIQHLIPAWRMQKSYLVSIARIYGLCTCQIRLTTVKANWQKAVLLVKIFLGGLKRVISHLLKYRHQVITNLGFACEMSFFLGQLLSPLYYLKLRIFNNNTLSK</sequence>
<dbReference type="Gene3D" id="3.90.550.10">
    <property type="entry name" value="Spore Coat Polysaccharide Biosynthesis Protein SpsA, Chain A"/>
    <property type="match status" value="1"/>
</dbReference>
<accession>A0A1Z4MWM9</accession>
<dbReference type="PANTHER" id="PTHR22916">
    <property type="entry name" value="GLYCOSYLTRANSFERASE"/>
    <property type="match status" value="1"/>
</dbReference>
<dbReference type="Proteomes" id="UP000218785">
    <property type="component" value="Chromosome"/>
</dbReference>
<keyword evidence="2" id="KW-0808">Transferase</keyword>
<name>A0A1Z4MWM9_9CYAN</name>
<gene>
    <name evidence="2" type="ORF">NIES37_18250</name>
</gene>